<dbReference type="AlphaFoldDB" id="A0A1J5SPV2"/>
<dbReference type="InterPro" id="IPR019887">
    <property type="entry name" value="Tscrpt_reg_AsnC/Lrp_C"/>
</dbReference>
<sequence length="90" mass="9999">MAHAFVLLKIEPKKVTGTAEKLLDIQGVSDVFSISGKHDLLVKIECESVDRIEMVITDMILRTDGVVDSETLFAFRSYDKREGGKAIDVD</sequence>
<feature type="domain" description="Transcription regulator AsnC/Lrp ligand binding" evidence="1">
    <location>
        <begin position="6"/>
        <end position="76"/>
    </location>
</feature>
<gene>
    <name evidence="2" type="ORF">GALL_142900</name>
</gene>
<organism evidence="2">
    <name type="scientific">mine drainage metagenome</name>
    <dbReference type="NCBI Taxonomy" id="410659"/>
    <lineage>
        <taxon>unclassified sequences</taxon>
        <taxon>metagenomes</taxon>
        <taxon>ecological metagenomes</taxon>
    </lineage>
</organism>
<evidence type="ECO:0000259" key="1">
    <source>
        <dbReference type="Pfam" id="PF01037"/>
    </source>
</evidence>
<proteinExistence type="predicted"/>
<dbReference type="EMBL" id="MLJW01000064">
    <property type="protein sequence ID" value="OIR03668.1"/>
    <property type="molecule type" value="Genomic_DNA"/>
</dbReference>
<name>A0A1J5SPV2_9ZZZZ</name>
<protein>
    <submittedName>
        <fullName evidence="2">AsnC family protein</fullName>
    </submittedName>
</protein>
<dbReference type="SUPFAM" id="SSF54909">
    <property type="entry name" value="Dimeric alpha+beta barrel"/>
    <property type="match status" value="1"/>
</dbReference>
<evidence type="ECO:0000313" key="2">
    <source>
        <dbReference type="EMBL" id="OIR03668.1"/>
    </source>
</evidence>
<comment type="caution">
    <text evidence="2">The sequence shown here is derived from an EMBL/GenBank/DDBJ whole genome shotgun (WGS) entry which is preliminary data.</text>
</comment>
<dbReference type="Pfam" id="PF01037">
    <property type="entry name" value="AsnC_trans_reg"/>
    <property type="match status" value="1"/>
</dbReference>
<dbReference type="Gene3D" id="3.30.70.920">
    <property type="match status" value="1"/>
</dbReference>
<accession>A0A1J5SPV2</accession>
<reference evidence="2" key="1">
    <citation type="submission" date="2016-10" db="EMBL/GenBank/DDBJ databases">
        <title>Sequence of Gallionella enrichment culture.</title>
        <authorList>
            <person name="Poehlein A."/>
            <person name="Muehling M."/>
            <person name="Daniel R."/>
        </authorList>
    </citation>
    <scope>NUCLEOTIDE SEQUENCE</scope>
</reference>
<dbReference type="InterPro" id="IPR011008">
    <property type="entry name" value="Dimeric_a/b-barrel"/>
</dbReference>